<dbReference type="KEGG" id="yli:2911922"/>
<accession>A0A1H6Q2U0</accession>
<gene>
    <name evidence="9" type="ORF">YALI1_E34942g</name>
</gene>
<dbReference type="VEuPathDB" id="FungiDB:YALI1_E34942g"/>
<comment type="function">
    <text evidence="4">Non catalytic subunit of RNase H2, an endonuclease that specifically degrades the RNA of RNA:DNA hybrids. Participates in DNA replication, possibly by mediating the removal of lagging-strand Okazaki fragment RNA primers during DNA replication. Mediates the excision of single ribonucleotides from DNA:RNA duplexes.</text>
</comment>
<dbReference type="InterPro" id="IPR041195">
    <property type="entry name" value="Rnh202_N"/>
</dbReference>
<dbReference type="RefSeq" id="XP_504556.3">
    <property type="nucleotide sequence ID" value="XM_504556.3"/>
</dbReference>
<dbReference type="AlphaFoldDB" id="A0A1H6Q2U0"/>
<dbReference type="Gene3D" id="1.10.20.120">
    <property type="match status" value="1"/>
</dbReference>
<protein>
    <recommendedName>
        <fullName evidence="2">Ribonuclease H2 subunit B</fullName>
    </recommendedName>
    <alternativeName>
        <fullName evidence="5">Ribonuclease HI subunit B</fullName>
    </alternativeName>
</protein>
<evidence type="ECO:0000259" key="7">
    <source>
        <dbReference type="Pfam" id="PF09468"/>
    </source>
</evidence>
<name>A0A1H6Q2U0_YARLL</name>
<dbReference type="Proteomes" id="UP000182444">
    <property type="component" value="Chromosome 1E"/>
</dbReference>
<dbReference type="Pfam" id="PF17745">
    <property type="entry name" value="Ydr279_N"/>
    <property type="match status" value="1"/>
</dbReference>
<reference evidence="9 10" key="1">
    <citation type="journal article" date="2016" name="PLoS ONE">
        <title>Sequence Assembly of Yarrowia lipolytica Strain W29/CLIB89 Shows Transposable Element Diversity.</title>
        <authorList>
            <person name="Magnan C."/>
            <person name="Yu J."/>
            <person name="Chang I."/>
            <person name="Jahn E."/>
            <person name="Kanomata Y."/>
            <person name="Wu J."/>
            <person name="Zeller M."/>
            <person name="Oakes M."/>
            <person name="Baldi P."/>
            <person name="Sandmeyer S."/>
        </authorList>
    </citation>
    <scope>NUCLEOTIDE SEQUENCE [LARGE SCALE GENOMIC DNA]</scope>
    <source>
        <strain evidence="10">CLIB89(W29)</strain>
    </source>
</reference>
<dbReference type="InterPro" id="IPR040456">
    <property type="entry name" value="RNase_H2_suB"/>
</dbReference>
<feature type="domain" description="Rnh202 triple barrel" evidence="8">
    <location>
        <begin position="44"/>
        <end position="120"/>
    </location>
</feature>
<sequence length="313" mass="35249">MMHEQCDEAKSKRNLIPKQSTLQYITMTSTLSTTKNHLVILPPTTKPTIVSLTHPRTRNLARFVVDSSDPKHTKVYEITQINGSNAHFEGTPDPRSIILQVEGDKGSVIQDPSVFMTTPFSPLWLILPTLVRHKDKLMTLDDLHEASCHGVDRMDLITQDTFDKYIPDVCEVMDEGEKFYKLSNEKLLAHLKAIVASIKKSLPNDIYVRHVQNLLDSDASDEIKDLAKEHISMNMLGSNLPPDVTEILLKSVDFEPYNKHKAEYKAKRDAESAAQGPSGPPEKKRKKSAPAKEEKAPKNNKRLTAFFSVVPKK</sequence>
<feature type="domain" description="Ribonuclease H2 subunit B wHTH" evidence="7">
    <location>
        <begin position="125"/>
        <end position="248"/>
    </location>
</feature>
<evidence type="ECO:0000313" key="9">
    <source>
        <dbReference type="EMBL" id="AOW06140.1"/>
    </source>
</evidence>
<dbReference type="Pfam" id="PF09468">
    <property type="entry name" value="RNase_H2-Ydr279"/>
    <property type="match status" value="1"/>
</dbReference>
<evidence type="ECO:0000256" key="6">
    <source>
        <dbReference type="SAM" id="MobiDB-lite"/>
    </source>
</evidence>
<dbReference type="GO" id="GO:0006401">
    <property type="term" value="P:RNA catabolic process"/>
    <property type="evidence" value="ECO:0007669"/>
    <property type="project" value="TreeGrafter"/>
</dbReference>
<evidence type="ECO:0000259" key="8">
    <source>
        <dbReference type="Pfam" id="PF17745"/>
    </source>
</evidence>
<evidence type="ECO:0000256" key="5">
    <source>
        <dbReference type="ARBA" id="ARBA00033464"/>
    </source>
</evidence>
<dbReference type="VEuPathDB" id="FungiDB:YALI0_E29535g"/>
<feature type="region of interest" description="Disordered" evidence="6">
    <location>
        <begin position="263"/>
        <end position="313"/>
    </location>
</feature>
<evidence type="ECO:0000256" key="3">
    <source>
        <dbReference type="ARBA" id="ARBA00023242"/>
    </source>
</evidence>
<organism evidence="9 10">
    <name type="scientific">Yarrowia lipolytica</name>
    <name type="common">Candida lipolytica</name>
    <dbReference type="NCBI Taxonomy" id="4952"/>
    <lineage>
        <taxon>Eukaryota</taxon>
        <taxon>Fungi</taxon>
        <taxon>Dikarya</taxon>
        <taxon>Ascomycota</taxon>
        <taxon>Saccharomycotina</taxon>
        <taxon>Dipodascomycetes</taxon>
        <taxon>Dipodascales</taxon>
        <taxon>Dipodascales incertae sedis</taxon>
        <taxon>Yarrowia</taxon>
    </lineage>
</organism>
<evidence type="ECO:0000256" key="4">
    <source>
        <dbReference type="ARBA" id="ARBA00024778"/>
    </source>
</evidence>
<evidence type="ECO:0000256" key="1">
    <source>
        <dbReference type="ARBA" id="ARBA00004123"/>
    </source>
</evidence>
<dbReference type="GeneID" id="2911922"/>
<evidence type="ECO:0000313" key="10">
    <source>
        <dbReference type="Proteomes" id="UP000182444"/>
    </source>
</evidence>
<keyword evidence="3" id="KW-0539">Nucleus</keyword>
<evidence type="ECO:0000256" key="2">
    <source>
        <dbReference type="ARBA" id="ARBA00019062"/>
    </source>
</evidence>
<dbReference type="InterPro" id="IPR019024">
    <property type="entry name" value="RNase_H2_suB_wHTH"/>
</dbReference>
<dbReference type="PANTHER" id="PTHR13383">
    <property type="entry name" value="RIBONUCLEASE H2 SUBUNIT B"/>
    <property type="match status" value="1"/>
</dbReference>
<dbReference type="GO" id="GO:0005654">
    <property type="term" value="C:nucleoplasm"/>
    <property type="evidence" value="ECO:0007669"/>
    <property type="project" value="TreeGrafter"/>
</dbReference>
<dbReference type="EMBL" id="CP017557">
    <property type="protein sequence ID" value="AOW06140.1"/>
    <property type="molecule type" value="Genomic_DNA"/>
</dbReference>
<comment type="subcellular location">
    <subcellularLocation>
        <location evidence="1">Nucleus</location>
    </subcellularLocation>
</comment>
<dbReference type="GO" id="GO:0032299">
    <property type="term" value="C:ribonuclease H2 complex"/>
    <property type="evidence" value="ECO:0007669"/>
    <property type="project" value="InterPro"/>
</dbReference>
<dbReference type="CDD" id="cd09270">
    <property type="entry name" value="RNase_H2-B"/>
    <property type="match status" value="1"/>
</dbReference>
<dbReference type="PANTHER" id="PTHR13383:SF11">
    <property type="entry name" value="RIBONUCLEASE H2 SUBUNIT B"/>
    <property type="match status" value="1"/>
</dbReference>
<proteinExistence type="predicted"/>